<evidence type="ECO:0000256" key="2">
    <source>
        <dbReference type="ARBA" id="ARBA00006206"/>
    </source>
</evidence>
<dbReference type="Gramene" id="XM_028391863.1">
    <property type="protein sequence ID" value="XP_028247664.1"/>
    <property type="gene ID" value="LOC114425101"/>
</dbReference>
<evidence type="ECO:0000256" key="1">
    <source>
        <dbReference type="ARBA" id="ARBA00005028"/>
    </source>
</evidence>
<feature type="binding site" evidence="8">
    <location>
        <begin position="94"/>
        <end position="95"/>
    </location>
    <ligand>
        <name>beta-D-galactose</name>
        <dbReference type="ChEBI" id="CHEBI:27667"/>
    </ligand>
</feature>
<dbReference type="CDD" id="cd09019">
    <property type="entry name" value="galactose_mutarotase_like"/>
    <property type="match status" value="1"/>
</dbReference>
<evidence type="ECO:0000256" key="7">
    <source>
        <dbReference type="PIRSR" id="PIRSR005096-2"/>
    </source>
</evidence>
<evidence type="ECO:0000256" key="3">
    <source>
        <dbReference type="ARBA" id="ARBA00023235"/>
    </source>
</evidence>
<evidence type="ECO:0000256" key="9">
    <source>
        <dbReference type="SAM" id="SignalP"/>
    </source>
</evidence>
<dbReference type="FunFam" id="2.70.98.10:FF:000008">
    <property type="entry name" value="Aldose 1-epimerase"/>
    <property type="match status" value="1"/>
</dbReference>
<dbReference type="Pfam" id="PF01263">
    <property type="entry name" value="Aldose_epim"/>
    <property type="match status" value="1"/>
</dbReference>
<dbReference type="InterPro" id="IPR015443">
    <property type="entry name" value="Aldose_1-epimerase"/>
</dbReference>
<dbReference type="GO" id="GO:0006006">
    <property type="term" value="P:glucose metabolic process"/>
    <property type="evidence" value="ECO:0007669"/>
    <property type="project" value="TreeGrafter"/>
</dbReference>
<protein>
    <recommendedName>
        <fullName evidence="5">Aldose 1-epimerase</fullName>
        <ecNumber evidence="5">5.1.3.3</ecNumber>
    </recommendedName>
</protein>
<dbReference type="EC" id="5.1.3.3" evidence="5"/>
<dbReference type="InterPro" id="IPR014718">
    <property type="entry name" value="GH-type_carb-bd"/>
</dbReference>
<proteinExistence type="inferred from homology"/>
<dbReference type="SMR" id="A0A445J5D2"/>
<evidence type="ECO:0000256" key="6">
    <source>
        <dbReference type="PIRSR" id="PIRSR005096-1"/>
    </source>
</evidence>
<dbReference type="PANTHER" id="PTHR10091">
    <property type="entry name" value="ALDOSE-1-EPIMERASE"/>
    <property type="match status" value="1"/>
</dbReference>
<gene>
    <name evidence="10" type="ORF">D0Y65_025107</name>
</gene>
<feature type="binding site" evidence="8">
    <location>
        <begin position="196"/>
        <end position="198"/>
    </location>
    <ligand>
        <name>beta-D-galactose</name>
        <dbReference type="ChEBI" id="CHEBI:27667"/>
    </ligand>
</feature>
<comment type="catalytic activity">
    <reaction evidence="5">
        <text>alpha-D-glucose = beta-D-glucose</text>
        <dbReference type="Rhea" id="RHEA:10264"/>
        <dbReference type="ChEBI" id="CHEBI:15903"/>
        <dbReference type="ChEBI" id="CHEBI:17925"/>
        <dbReference type="EC" id="5.1.3.3"/>
    </reaction>
</comment>
<dbReference type="InterPro" id="IPR047215">
    <property type="entry name" value="Galactose_mutarotase-like"/>
</dbReference>
<feature type="chain" id="PRO_5019578457" description="Aldose 1-epimerase" evidence="9">
    <location>
        <begin position="20"/>
        <end position="371"/>
    </location>
</feature>
<comment type="caution">
    <text evidence="10">The sequence shown here is derived from an EMBL/GenBank/DDBJ whole genome shotgun (WGS) entry which is preliminary data.</text>
</comment>
<dbReference type="GO" id="GO:0004034">
    <property type="term" value="F:aldose 1-epimerase activity"/>
    <property type="evidence" value="ECO:0007669"/>
    <property type="project" value="UniProtKB-EC"/>
</dbReference>
<comment type="pathway">
    <text evidence="1 5">Carbohydrate metabolism; hexose metabolism.</text>
</comment>
<reference evidence="10 11" key="1">
    <citation type="submission" date="2018-09" db="EMBL/GenBank/DDBJ databases">
        <title>A high-quality reference genome of wild soybean provides a powerful tool to mine soybean genomes.</title>
        <authorList>
            <person name="Xie M."/>
            <person name="Chung C.Y.L."/>
            <person name="Li M.-W."/>
            <person name="Wong F.-L."/>
            <person name="Chan T.-F."/>
            <person name="Lam H.-M."/>
        </authorList>
    </citation>
    <scope>NUCLEOTIDE SEQUENCE [LARGE SCALE GENOMIC DNA]</scope>
    <source>
        <strain evidence="11">cv. W05</strain>
        <tissue evidence="10">Hypocotyl of etiolated seedlings</tissue>
    </source>
</reference>
<keyword evidence="11" id="KW-1185">Reference proteome</keyword>
<feature type="active site" description="Proton acceptor" evidence="6">
    <location>
        <position position="329"/>
    </location>
</feature>
<dbReference type="AlphaFoldDB" id="A0A445J5D2"/>
<dbReference type="NCBIfam" id="NF008277">
    <property type="entry name" value="PRK11055.1"/>
    <property type="match status" value="1"/>
</dbReference>
<name>A0A445J5D2_GLYSO</name>
<comment type="similarity">
    <text evidence="2 5">Belongs to the aldose epimerase family.</text>
</comment>
<accession>A0A445J5D2</accession>
<dbReference type="InterPro" id="IPR008183">
    <property type="entry name" value="Aldose_1/G6P_1-epimerase"/>
</dbReference>
<evidence type="ECO:0000313" key="11">
    <source>
        <dbReference type="Proteomes" id="UP000289340"/>
    </source>
</evidence>
<sequence>MTKIFFVLLLCLIIAASSGFVNCFDVEKKEKIGIFELNKGDLSLKVTNWGASILSLVIPDKNGKLSDVVLGYDSVKDYTNDTTYFGATVGRVANRIGGAQFTLNGIHYKLVANEGNNTLHGGARGFSDVLWKVKRYQKEGPSPSITFSYHSIDGEQGFPGDLLVTVSYILTGKNQLVILMKGKTLNKPTPVNLANHAYWNLGGHNSGNILNEVVQIFGSKITPVDSKLIPTGKFASVKGTAYDFLKPQTVGSRINQLAETKGYDINYVLDGEKGQKIKLAAIVQDKKSGRVLELFTNAPGLQFYTGNYVKDLKGKGGYVYQSHSGLCLESQAFPDSVNQPNFPSTIVTPEKPYKHYMLFKFSTKNPYISSK</sequence>
<dbReference type="SUPFAM" id="SSF74650">
    <property type="entry name" value="Galactose mutarotase-like"/>
    <property type="match status" value="1"/>
</dbReference>
<keyword evidence="4 5" id="KW-0119">Carbohydrate metabolism</keyword>
<dbReference type="EMBL" id="QZWG01000009">
    <property type="protein sequence ID" value="RZB93603.1"/>
    <property type="molecule type" value="Genomic_DNA"/>
</dbReference>
<dbReference type="PIRSF" id="PIRSF005096">
    <property type="entry name" value="GALM"/>
    <property type="match status" value="1"/>
</dbReference>
<keyword evidence="9" id="KW-0732">Signal</keyword>
<feature type="signal peptide" evidence="9">
    <location>
        <begin position="1"/>
        <end position="19"/>
    </location>
</feature>
<dbReference type="Gene3D" id="2.70.98.10">
    <property type="match status" value="1"/>
</dbReference>
<evidence type="ECO:0000256" key="8">
    <source>
        <dbReference type="PIRSR" id="PIRSR005096-3"/>
    </source>
</evidence>
<evidence type="ECO:0000313" key="10">
    <source>
        <dbReference type="EMBL" id="RZB93603.1"/>
    </source>
</evidence>
<feature type="binding site" evidence="7">
    <location>
        <position position="264"/>
    </location>
    <ligand>
        <name>beta-D-galactose</name>
        <dbReference type="ChEBI" id="CHEBI:27667"/>
    </ligand>
</feature>
<dbReference type="InterPro" id="IPR011013">
    <property type="entry name" value="Gal_mutarotase_sf_dom"/>
</dbReference>
<dbReference type="GO" id="GO:0030246">
    <property type="term" value="F:carbohydrate binding"/>
    <property type="evidence" value="ECO:0007669"/>
    <property type="project" value="InterPro"/>
</dbReference>
<dbReference type="Proteomes" id="UP000289340">
    <property type="component" value="Chromosome 9"/>
</dbReference>
<evidence type="ECO:0000256" key="5">
    <source>
        <dbReference type="PIRNR" id="PIRNR005096"/>
    </source>
</evidence>
<dbReference type="GO" id="GO:0033499">
    <property type="term" value="P:galactose catabolic process via UDP-galactose, Leloir pathway"/>
    <property type="evidence" value="ECO:0007669"/>
    <property type="project" value="TreeGrafter"/>
</dbReference>
<dbReference type="UniPathway" id="UPA00242"/>
<evidence type="ECO:0000256" key="4">
    <source>
        <dbReference type="ARBA" id="ARBA00023277"/>
    </source>
</evidence>
<feature type="active site" description="Proton donor" evidence="6">
    <location>
        <position position="196"/>
    </location>
</feature>
<keyword evidence="3 5" id="KW-0413">Isomerase</keyword>
<organism evidence="10 11">
    <name type="scientific">Glycine soja</name>
    <name type="common">Wild soybean</name>
    <dbReference type="NCBI Taxonomy" id="3848"/>
    <lineage>
        <taxon>Eukaryota</taxon>
        <taxon>Viridiplantae</taxon>
        <taxon>Streptophyta</taxon>
        <taxon>Embryophyta</taxon>
        <taxon>Tracheophyta</taxon>
        <taxon>Spermatophyta</taxon>
        <taxon>Magnoliopsida</taxon>
        <taxon>eudicotyledons</taxon>
        <taxon>Gunneridae</taxon>
        <taxon>Pentapetalae</taxon>
        <taxon>rosids</taxon>
        <taxon>fabids</taxon>
        <taxon>Fabales</taxon>
        <taxon>Fabaceae</taxon>
        <taxon>Papilionoideae</taxon>
        <taxon>50 kb inversion clade</taxon>
        <taxon>NPAAA clade</taxon>
        <taxon>indigoferoid/millettioid clade</taxon>
        <taxon>Phaseoleae</taxon>
        <taxon>Glycine</taxon>
        <taxon>Glycine subgen. Soja</taxon>
    </lineage>
</organism>
<dbReference type="PANTHER" id="PTHR10091:SF0">
    <property type="entry name" value="GALACTOSE MUTAROTASE"/>
    <property type="match status" value="1"/>
</dbReference>